<reference evidence="2" key="1">
    <citation type="submission" date="2015-04" db="EMBL/GenBank/DDBJ databases">
        <authorList>
            <person name="Syromyatnikov M.Y."/>
            <person name="Popov V.N."/>
        </authorList>
    </citation>
    <scope>NUCLEOTIDE SEQUENCE</scope>
    <source>
        <strain evidence="2">MO-1</strain>
    </source>
</reference>
<dbReference type="PROSITE" id="PS50801">
    <property type="entry name" value="STAS"/>
    <property type="match status" value="1"/>
</dbReference>
<evidence type="ECO:0000313" key="2">
    <source>
        <dbReference type="EMBL" id="CRH06079.1"/>
    </source>
</evidence>
<dbReference type="CDD" id="cd07043">
    <property type="entry name" value="STAS_anti-anti-sigma_factors"/>
    <property type="match status" value="1"/>
</dbReference>
<organism evidence="2">
    <name type="scientific">Magnetococcus massalia (strain MO-1)</name>
    <dbReference type="NCBI Taxonomy" id="451514"/>
    <lineage>
        <taxon>Bacteria</taxon>
        <taxon>Pseudomonadati</taxon>
        <taxon>Pseudomonadota</taxon>
        <taxon>Magnetococcia</taxon>
        <taxon>Magnetococcales</taxon>
        <taxon>Magnetococcaceae</taxon>
        <taxon>Magnetococcus</taxon>
    </lineage>
</organism>
<protein>
    <submittedName>
        <fullName evidence="2">Putative sulphate transporter/antisigma-factor antagonist STAS</fullName>
    </submittedName>
</protein>
<dbReference type="Pfam" id="PF01740">
    <property type="entry name" value="STAS"/>
    <property type="match status" value="1"/>
</dbReference>
<dbReference type="InterPro" id="IPR002645">
    <property type="entry name" value="STAS_dom"/>
</dbReference>
<dbReference type="EMBL" id="LO017727">
    <property type="protein sequence ID" value="CRH06079.1"/>
    <property type="molecule type" value="Genomic_DNA"/>
</dbReference>
<proteinExistence type="predicted"/>
<accession>A0A1S7LIZ1</accession>
<evidence type="ECO:0000259" key="1">
    <source>
        <dbReference type="PROSITE" id="PS50801"/>
    </source>
</evidence>
<gene>
    <name evidence="2" type="ORF">MAGMO_1906</name>
</gene>
<feature type="domain" description="STAS" evidence="1">
    <location>
        <begin position="5"/>
        <end position="105"/>
    </location>
</feature>
<dbReference type="AlphaFoldDB" id="A0A1S7LIZ1"/>
<dbReference type="InterPro" id="IPR036513">
    <property type="entry name" value="STAS_dom_sf"/>
</dbReference>
<dbReference type="SUPFAM" id="SSF52091">
    <property type="entry name" value="SpoIIaa-like"/>
    <property type="match status" value="1"/>
</dbReference>
<name>A0A1S7LIZ1_MAGMO</name>
<sequence>MSSAFQKKLDTQTNRVVITPPMDFNFSCLTEFMQAFEEESIDRAIELDLQHVRHIDSSALGMLLLIRERWEGSPNEVVLSNLHSNRELERLIEVVHFDKLFTIER</sequence>
<dbReference type="Gene3D" id="3.30.750.24">
    <property type="entry name" value="STAS domain"/>
    <property type="match status" value="1"/>
</dbReference>